<dbReference type="EMBL" id="JAEFBJ010000009">
    <property type="protein sequence ID" value="KAG7571922.1"/>
    <property type="molecule type" value="Genomic_DNA"/>
</dbReference>
<comment type="caution">
    <text evidence="1">The sequence shown here is derived from an EMBL/GenBank/DDBJ whole genome shotgun (WGS) entry which is preliminary data.</text>
</comment>
<organism evidence="1 2">
    <name type="scientific">Arabidopsis suecica</name>
    <name type="common">Swedish thale-cress</name>
    <name type="synonym">Cardaminopsis suecica</name>
    <dbReference type="NCBI Taxonomy" id="45249"/>
    <lineage>
        <taxon>Eukaryota</taxon>
        <taxon>Viridiplantae</taxon>
        <taxon>Streptophyta</taxon>
        <taxon>Embryophyta</taxon>
        <taxon>Tracheophyta</taxon>
        <taxon>Spermatophyta</taxon>
        <taxon>Magnoliopsida</taxon>
        <taxon>eudicotyledons</taxon>
        <taxon>Gunneridae</taxon>
        <taxon>Pentapetalae</taxon>
        <taxon>rosids</taxon>
        <taxon>malvids</taxon>
        <taxon>Brassicales</taxon>
        <taxon>Brassicaceae</taxon>
        <taxon>Camelineae</taxon>
        <taxon>Arabidopsis</taxon>
    </lineage>
</organism>
<protein>
    <recommendedName>
        <fullName evidence="3">Pentatricopeptide repeat-containing protein</fullName>
    </recommendedName>
</protein>
<dbReference type="OrthoDB" id="185373at2759"/>
<reference evidence="1 2" key="1">
    <citation type="submission" date="2020-12" db="EMBL/GenBank/DDBJ databases">
        <title>Concerted genomic and epigenomic changes stabilize Arabidopsis allopolyploids.</title>
        <authorList>
            <person name="Chen Z."/>
        </authorList>
    </citation>
    <scope>NUCLEOTIDE SEQUENCE [LARGE SCALE GENOMIC DNA]</scope>
    <source>
        <strain evidence="1">As9502</strain>
        <tissue evidence="1">Leaf</tissue>
    </source>
</reference>
<gene>
    <name evidence="1" type="ORF">ISN44_As09g003220</name>
</gene>
<dbReference type="GO" id="GO:0003723">
    <property type="term" value="F:RNA binding"/>
    <property type="evidence" value="ECO:0007669"/>
    <property type="project" value="InterPro"/>
</dbReference>
<dbReference type="GO" id="GO:0009451">
    <property type="term" value="P:RNA modification"/>
    <property type="evidence" value="ECO:0007669"/>
    <property type="project" value="InterPro"/>
</dbReference>
<dbReference type="AlphaFoldDB" id="A0A8T2ACE7"/>
<dbReference type="PANTHER" id="PTHR47926">
    <property type="entry name" value="PENTATRICOPEPTIDE REPEAT-CONTAINING PROTEIN"/>
    <property type="match status" value="1"/>
</dbReference>
<evidence type="ECO:0008006" key="3">
    <source>
        <dbReference type="Google" id="ProtNLM"/>
    </source>
</evidence>
<keyword evidence="2" id="KW-1185">Reference proteome</keyword>
<dbReference type="InterPro" id="IPR046960">
    <property type="entry name" value="PPR_At4g14850-like_plant"/>
</dbReference>
<accession>A0A8T2ACE7</accession>
<dbReference type="Proteomes" id="UP000694251">
    <property type="component" value="Chromosome 9"/>
</dbReference>
<sequence length="260" mass="29782">MNIFFGYAADIVEMEVVQRLHSEVLELGLGNNDRHVSMVMSLYNRVANRPELACEFFSSLRSPGYTAWRNLIWAYAAYDPMKAIAAFGKMEKTHIKPNLDSFRVLMYVHAQAETKNEDALKVLVKMKEEYNLQPKIEHIGCYIDKLAAEIECLLSNHICGMIFGECAKSLPADKGSANKMRQVLTSTMLVHFFFYGQSPSKSVTAKLQDHLQLAYPRPSCIPLCPIFLFYFFAIKNGNMPLKYTRRFLNSIHPFLHHKNS</sequence>
<name>A0A8T2ACE7_ARASU</name>
<proteinExistence type="predicted"/>
<evidence type="ECO:0000313" key="2">
    <source>
        <dbReference type="Proteomes" id="UP000694251"/>
    </source>
</evidence>
<evidence type="ECO:0000313" key="1">
    <source>
        <dbReference type="EMBL" id="KAG7571922.1"/>
    </source>
</evidence>